<keyword evidence="2" id="KW-0662">Pyridine nucleotide biosynthesis</keyword>
<dbReference type="EMBL" id="JARAKH010000049">
    <property type="protein sequence ID" value="KAK8375601.1"/>
    <property type="molecule type" value="Genomic_DNA"/>
</dbReference>
<feature type="binding site" evidence="9">
    <location>
        <position position="222"/>
    </location>
    <ligand>
        <name>beta-nicotinamide D-ribonucleotide</name>
        <dbReference type="ChEBI" id="CHEBI:14649"/>
    </ligand>
</feature>
<dbReference type="Gene3D" id="3.20.20.70">
    <property type="entry name" value="Aldolase class I"/>
    <property type="match status" value="1"/>
</dbReference>
<dbReference type="GO" id="GO:0047280">
    <property type="term" value="F:nicotinamide phosphoribosyltransferase activity"/>
    <property type="evidence" value="ECO:0007669"/>
    <property type="project" value="UniProtKB-EC"/>
</dbReference>
<dbReference type="InterPro" id="IPR013785">
    <property type="entry name" value="Aldolase_TIM"/>
</dbReference>
<dbReference type="InterPro" id="IPR041525">
    <property type="entry name" value="N/Namide_PRibTrfase"/>
</dbReference>
<feature type="binding site" evidence="9">
    <location>
        <position position="394"/>
    </location>
    <ligand>
        <name>beta-nicotinamide D-ribonucleotide</name>
        <dbReference type="ChEBI" id="CHEBI:14649"/>
    </ligand>
</feature>
<dbReference type="Pfam" id="PF04095">
    <property type="entry name" value="NAPRTase"/>
    <property type="match status" value="1"/>
</dbReference>
<evidence type="ECO:0000256" key="4">
    <source>
        <dbReference type="ARBA" id="ARBA00022679"/>
    </source>
</evidence>
<evidence type="ECO:0000313" key="12">
    <source>
        <dbReference type="EMBL" id="KAK8375601.1"/>
    </source>
</evidence>
<evidence type="ECO:0000256" key="6">
    <source>
        <dbReference type="ARBA" id="ARBA00035024"/>
    </source>
</evidence>
<comment type="catalytic activity">
    <reaction evidence="8">
        <text>beta-nicotinamide D-ribonucleotide + diphosphate = 5-phospho-alpha-D-ribose 1-diphosphate + nicotinamide + H(+)</text>
        <dbReference type="Rhea" id="RHEA:16149"/>
        <dbReference type="ChEBI" id="CHEBI:14649"/>
        <dbReference type="ChEBI" id="CHEBI:15378"/>
        <dbReference type="ChEBI" id="CHEBI:17154"/>
        <dbReference type="ChEBI" id="CHEBI:33019"/>
        <dbReference type="ChEBI" id="CHEBI:58017"/>
        <dbReference type="EC" id="2.4.2.12"/>
    </reaction>
    <physiologicalReaction direction="right-to-left" evidence="8">
        <dbReference type="Rhea" id="RHEA:16151"/>
    </physiologicalReaction>
</comment>
<evidence type="ECO:0000256" key="1">
    <source>
        <dbReference type="ARBA" id="ARBA00010897"/>
    </source>
</evidence>
<gene>
    <name evidence="12" type="ORF">O3P69_008420</name>
</gene>
<keyword evidence="4" id="KW-0808">Transferase</keyword>
<dbReference type="EC" id="2.4.2.12" evidence="6"/>
<protein>
    <recommendedName>
        <fullName evidence="7">Nicotinamide phosphoribosyltransferase</fullName>
        <ecNumber evidence="6">2.4.2.12</ecNumber>
    </recommendedName>
</protein>
<dbReference type="AlphaFoldDB" id="A0AAW0SKJ3"/>
<feature type="binding site" evidence="9">
    <location>
        <begin position="355"/>
        <end position="356"/>
    </location>
    <ligand>
        <name>beta-nicotinamide D-ribonucleotide</name>
        <dbReference type="ChEBI" id="CHEBI:14649"/>
    </ligand>
</feature>
<evidence type="ECO:0000256" key="2">
    <source>
        <dbReference type="ARBA" id="ARBA00022642"/>
    </source>
</evidence>
<dbReference type="PANTHER" id="PTHR43816:SF1">
    <property type="entry name" value="NICOTINAMIDE PHOSPHORIBOSYLTRANSFERASE"/>
    <property type="match status" value="1"/>
</dbReference>
<name>A0AAW0SKJ3_SCYPA</name>
<feature type="binding site" evidence="9">
    <location>
        <position position="248"/>
    </location>
    <ligand>
        <name>diphosphate</name>
        <dbReference type="ChEBI" id="CHEBI:33019"/>
    </ligand>
</feature>
<dbReference type="SUPFAM" id="SSF51690">
    <property type="entry name" value="Nicotinate/Quinolinate PRTase C-terminal domain-like"/>
    <property type="match status" value="1"/>
</dbReference>
<reference evidence="12 13" key="1">
    <citation type="submission" date="2023-03" db="EMBL/GenBank/DDBJ databases">
        <title>High-quality genome of Scylla paramamosain provides insights in environmental adaptation.</title>
        <authorList>
            <person name="Zhang L."/>
        </authorList>
    </citation>
    <scope>NUCLEOTIDE SEQUENCE [LARGE SCALE GENOMIC DNA]</scope>
    <source>
        <strain evidence="12">LZ_2023a</strain>
        <tissue evidence="12">Muscle</tissue>
    </source>
</reference>
<dbReference type="InterPro" id="IPR041529">
    <property type="entry name" value="DUF5598"/>
</dbReference>
<feature type="binding site" evidence="9">
    <location>
        <position position="199"/>
    </location>
    <ligand>
        <name>diphosphate</name>
        <dbReference type="ChEBI" id="CHEBI:33019"/>
    </ligand>
</feature>
<evidence type="ECO:0000256" key="5">
    <source>
        <dbReference type="ARBA" id="ARBA00035007"/>
    </source>
</evidence>
<dbReference type="PIRSF" id="PIRSF005943">
    <property type="entry name" value="NMPRT"/>
    <property type="match status" value="1"/>
</dbReference>
<dbReference type="Proteomes" id="UP001487740">
    <property type="component" value="Unassembled WGS sequence"/>
</dbReference>
<evidence type="ECO:0000256" key="7">
    <source>
        <dbReference type="ARBA" id="ARBA00035036"/>
    </source>
</evidence>
<dbReference type="PANTHER" id="PTHR43816">
    <property type="entry name" value="NICOTINAMIDE PHOSPHORIBOSYLTRANSFERASE"/>
    <property type="match status" value="1"/>
</dbReference>
<dbReference type="NCBIfam" id="NF006629">
    <property type="entry name" value="PRK09198.1"/>
    <property type="match status" value="1"/>
</dbReference>
<dbReference type="Pfam" id="PF18127">
    <property type="entry name" value="NAMPT_N"/>
    <property type="match status" value="1"/>
</dbReference>
<feature type="binding site" evidence="9">
    <location>
        <position position="313"/>
    </location>
    <ligand>
        <name>diphosphate</name>
        <dbReference type="ChEBI" id="CHEBI:33019"/>
    </ligand>
</feature>
<comment type="caution">
    <text evidence="12">The sequence shown here is derived from an EMBL/GenBank/DDBJ whole genome shotgun (WGS) entry which is preliminary data.</text>
</comment>
<evidence type="ECO:0000256" key="9">
    <source>
        <dbReference type="PIRSR" id="PIRSR005943-1"/>
    </source>
</evidence>
<organism evidence="12 13">
    <name type="scientific">Scylla paramamosain</name>
    <name type="common">Mud crab</name>
    <dbReference type="NCBI Taxonomy" id="85552"/>
    <lineage>
        <taxon>Eukaryota</taxon>
        <taxon>Metazoa</taxon>
        <taxon>Ecdysozoa</taxon>
        <taxon>Arthropoda</taxon>
        <taxon>Crustacea</taxon>
        <taxon>Multicrustacea</taxon>
        <taxon>Malacostraca</taxon>
        <taxon>Eumalacostraca</taxon>
        <taxon>Eucarida</taxon>
        <taxon>Decapoda</taxon>
        <taxon>Pleocyemata</taxon>
        <taxon>Brachyura</taxon>
        <taxon>Eubrachyura</taxon>
        <taxon>Portunoidea</taxon>
        <taxon>Portunidae</taxon>
        <taxon>Portuninae</taxon>
        <taxon>Scylla</taxon>
    </lineage>
</organism>
<feature type="binding site" evidence="9">
    <location>
        <begin position="313"/>
        <end position="315"/>
    </location>
    <ligand>
        <name>beta-nicotinamide D-ribonucleotide</name>
        <dbReference type="ChEBI" id="CHEBI:14649"/>
    </ligand>
</feature>
<evidence type="ECO:0000313" key="13">
    <source>
        <dbReference type="Proteomes" id="UP001487740"/>
    </source>
</evidence>
<keyword evidence="13" id="KW-1185">Reference proteome</keyword>
<sequence length="497" mass="55616">MHDLPHLSVTNGAMEGGAVNNIILLADSYKVTHHRQYPPGTTSIYSYFESRGGRFPYTVFFGLQYILKRWLQGPVLTKEMIQEAKELIKVHMRDRDDIFNEEGWNYILERHGGRLPIRVCAVPEGSVVPTKNVLFTVENTDPMVPWITNFFETIFVQVWYPLTVATNSRIQKQVLHHYLKETHENLDPLPFSLHDFGYRGSTSVESAALGGAAHLVNFQGTDTVAALSLLRKFYHCPMAGFSIPASEHSTITTWGQHGEVDACRNMLESFPEGIVACVSDSYDIWNCCEKIWGEELRDLIIKRGKTGGTLIVRPDSGDPPAVVLKCLEMLGKAFGVTTNKKGFKMLPPYLKVIQGDGISYRMIATILEHLKQHGWSAANVSFGSGGALLQKVNRDTQKCAYKCSHAVINGEGVDVFKQPVTDPGKTSKKGRLSLIHTADGSFSTVREDEADPKLNLLVPVFENGELLRDYTLEEIRKRAELNPQDIDVMKFLSENQA</sequence>
<comment type="similarity">
    <text evidence="1">Belongs to the NAPRTase family.</text>
</comment>
<dbReference type="CDD" id="cd01569">
    <property type="entry name" value="PBEF_like"/>
    <property type="match status" value="1"/>
</dbReference>
<comment type="pathway">
    <text evidence="5">Cofactor biosynthesis; NAD(+) biosynthesis; nicotinamide D-ribonucleotide from 5-phospho-alpha-D-ribose 1-diphosphate and nicotinamide: step 1/1.</text>
</comment>
<evidence type="ECO:0000256" key="8">
    <source>
        <dbReference type="ARBA" id="ARBA00047835"/>
    </source>
</evidence>
<proteinExistence type="inferred from homology"/>
<evidence type="ECO:0000256" key="3">
    <source>
        <dbReference type="ARBA" id="ARBA00022676"/>
    </source>
</evidence>
<evidence type="ECO:0000259" key="11">
    <source>
        <dbReference type="Pfam" id="PF18127"/>
    </source>
</evidence>
<feature type="binding site" evidence="9">
    <location>
        <position position="386"/>
    </location>
    <ligand>
        <name>beta-nicotinamide D-ribonucleotide</name>
        <dbReference type="ChEBI" id="CHEBI:14649"/>
    </ligand>
</feature>
<dbReference type="GO" id="GO:0009435">
    <property type="term" value="P:NAD+ biosynthetic process"/>
    <property type="evidence" value="ECO:0007669"/>
    <property type="project" value="InterPro"/>
</dbReference>
<dbReference type="InterPro" id="IPR016471">
    <property type="entry name" value="Nicotinamide_PRibTrfase"/>
</dbReference>
<feature type="domain" description="Nicotinate/nicotinamide phosphoribosyltransferase" evidence="10">
    <location>
        <begin position="191"/>
        <end position="446"/>
    </location>
</feature>
<feature type="domain" description="Nicotinamide phosphoribosyltransferase N-terminal" evidence="11">
    <location>
        <begin position="21"/>
        <end position="119"/>
    </location>
</feature>
<dbReference type="InterPro" id="IPR036068">
    <property type="entry name" value="Nicotinate_pribotase-like_C"/>
</dbReference>
<accession>A0AAW0SKJ3</accession>
<keyword evidence="3" id="KW-0328">Glycosyltransferase</keyword>
<evidence type="ECO:0000259" key="10">
    <source>
        <dbReference type="Pfam" id="PF04095"/>
    </source>
</evidence>